<organism evidence="3 4">
    <name type="scientific">Allosphingosinicella deserti</name>
    <dbReference type="NCBI Taxonomy" id="2116704"/>
    <lineage>
        <taxon>Bacteria</taxon>
        <taxon>Pseudomonadati</taxon>
        <taxon>Pseudomonadota</taxon>
        <taxon>Alphaproteobacteria</taxon>
        <taxon>Sphingomonadales</taxon>
        <taxon>Sphingomonadaceae</taxon>
        <taxon>Allosphingosinicella</taxon>
    </lineage>
</organism>
<keyword evidence="1" id="KW-0812">Transmembrane</keyword>
<keyword evidence="1" id="KW-1133">Transmembrane helix</keyword>
<dbReference type="InterPro" id="IPR007492">
    <property type="entry name" value="LytTR_DNA-bd_dom"/>
</dbReference>
<dbReference type="AlphaFoldDB" id="A0A2P7QSU6"/>
<sequence length="317" mass="33866">MFFEVAVILTSRERASLEDPRRFRYRRDMSGDVAGTNGGDGGAVGRACVTGGVPPLAFALCIAGPVAFAAINIWTRLHDQPGLAGRAWEVVTWEASSAAATIVLLPVVARIVRKATGALPAIGAALAWHVAGLLAFFGLHVGSFVLLRVAVYASMGSRYRFGGLGAWIYEFPKDGVSYLILAAIMSAALLRPRAATPAATRARQPPVISIREGTRTHYARPDEILAVSSAGNYVEWHLEDGRKPLTRASLAAVHTQLAPLGFVRTHRSWLVNRRRITAIAATRSGDHQLTLAGGITVPGSRRYAAAFEVPQREPAGA</sequence>
<keyword evidence="4" id="KW-1185">Reference proteome</keyword>
<name>A0A2P7QSU6_9SPHN</name>
<evidence type="ECO:0000313" key="4">
    <source>
        <dbReference type="Proteomes" id="UP000241167"/>
    </source>
</evidence>
<accession>A0A2P7QSU6</accession>
<evidence type="ECO:0000256" key="1">
    <source>
        <dbReference type="SAM" id="Phobius"/>
    </source>
</evidence>
<keyword evidence="3" id="KW-0238">DNA-binding</keyword>
<protein>
    <submittedName>
        <fullName evidence="3">DNA-binding response regulator</fullName>
    </submittedName>
</protein>
<dbReference type="Gene3D" id="2.40.50.1020">
    <property type="entry name" value="LytTr DNA-binding domain"/>
    <property type="match status" value="1"/>
</dbReference>
<dbReference type="Pfam" id="PF04397">
    <property type="entry name" value="LytTR"/>
    <property type="match status" value="1"/>
</dbReference>
<dbReference type="PANTHER" id="PTHR37299:SF1">
    <property type="entry name" value="STAGE 0 SPORULATION PROTEIN A HOMOLOG"/>
    <property type="match status" value="1"/>
</dbReference>
<proteinExistence type="predicted"/>
<dbReference type="InterPro" id="IPR046947">
    <property type="entry name" value="LytR-like"/>
</dbReference>
<gene>
    <name evidence="3" type="ORF">C7I55_11480</name>
</gene>
<feature type="domain" description="HTH LytTR-type" evidence="2">
    <location>
        <begin position="208"/>
        <end position="307"/>
    </location>
</feature>
<dbReference type="GO" id="GO:0000156">
    <property type="term" value="F:phosphorelay response regulator activity"/>
    <property type="evidence" value="ECO:0007669"/>
    <property type="project" value="InterPro"/>
</dbReference>
<dbReference type="PANTHER" id="PTHR37299">
    <property type="entry name" value="TRANSCRIPTIONAL REGULATOR-RELATED"/>
    <property type="match status" value="1"/>
</dbReference>
<feature type="transmembrane region" description="Helical" evidence="1">
    <location>
        <begin position="124"/>
        <end position="155"/>
    </location>
</feature>
<evidence type="ECO:0000313" key="3">
    <source>
        <dbReference type="EMBL" id="PSJ41042.1"/>
    </source>
</evidence>
<comment type="caution">
    <text evidence="3">The sequence shown here is derived from an EMBL/GenBank/DDBJ whole genome shotgun (WGS) entry which is preliminary data.</text>
</comment>
<evidence type="ECO:0000259" key="2">
    <source>
        <dbReference type="PROSITE" id="PS50930"/>
    </source>
</evidence>
<dbReference type="GO" id="GO:0003677">
    <property type="term" value="F:DNA binding"/>
    <property type="evidence" value="ECO:0007669"/>
    <property type="project" value="UniProtKB-KW"/>
</dbReference>
<reference evidence="3 4" key="1">
    <citation type="submission" date="2018-03" db="EMBL/GenBank/DDBJ databases">
        <title>The draft genome of Sphingosinicella sp. GL-C-18.</title>
        <authorList>
            <person name="Liu L."/>
            <person name="Li L."/>
            <person name="Liang L."/>
            <person name="Zhang X."/>
            <person name="Wang T."/>
        </authorList>
    </citation>
    <scope>NUCLEOTIDE SEQUENCE [LARGE SCALE GENOMIC DNA]</scope>
    <source>
        <strain evidence="3 4">GL-C-18</strain>
    </source>
</reference>
<keyword evidence="1" id="KW-0472">Membrane</keyword>
<dbReference type="PROSITE" id="PS50930">
    <property type="entry name" value="HTH_LYTTR"/>
    <property type="match status" value="1"/>
</dbReference>
<feature type="transmembrane region" description="Helical" evidence="1">
    <location>
        <begin position="95"/>
        <end position="112"/>
    </location>
</feature>
<dbReference type="EMBL" id="PXYI01000003">
    <property type="protein sequence ID" value="PSJ41042.1"/>
    <property type="molecule type" value="Genomic_DNA"/>
</dbReference>
<dbReference type="Proteomes" id="UP000241167">
    <property type="component" value="Unassembled WGS sequence"/>
</dbReference>
<dbReference type="SMART" id="SM00850">
    <property type="entry name" value="LytTR"/>
    <property type="match status" value="1"/>
</dbReference>
<feature type="transmembrane region" description="Helical" evidence="1">
    <location>
        <begin position="56"/>
        <end position="75"/>
    </location>
</feature>